<keyword evidence="2" id="KW-1185">Reference proteome</keyword>
<dbReference type="Proteomes" id="UP001164539">
    <property type="component" value="Chromosome 4"/>
</dbReference>
<protein>
    <submittedName>
        <fullName evidence="1">Calcium-binding EF hand family protein</fullName>
    </submittedName>
</protein>
<name>A0ACC1Y919_MELAZ</name>
<dbReference type="EMBL" id="CM051397">
    <property type="protein sequence ID" value="KAJ4719657.1"/>
    <property type="molecule type" value="Genomic_DNA"/>
</dbReference>
<gene>
    <name evidence="1" type="ORF">OWV82_007599</name>
</gene>
<proteinExistence type="predicted"/>
<evidence type="ECO:0000313" key="2">
    <source>
        <dbReference type="Proteomes" id="UP001164539"/>
    </source>
</evidence>
<organism evidence="1 2">
    <name type="scientific">Melia azedarach</name>
    <name type="common">Chinaberry tree</name>
    <dbReference type="NCBI Taxonomy" id="155640"/>
    <lineage>
        <taxon>Eukaryota</taxon>
        <taxon>Viridiplantae</taxon>
        <taxon>Streptophyta</taxon>
        <taxon>Embryophyta</taxon>
        <taxon>Tracheophyta</taxon>
        <taxon>Spermatophyta</taxon>
        <taxon>Magnoliopsida</taxon>
        <taxon>eudicotyledons</taxon>
        <taxon>Gunneridae</taxon>
        <taxon>Pentapetalae</taxon>
        <taxon>rosids</taxon>
        <taxon>malvids</taxon>
        <taxon>Sapindales</taxon>
        <taxon>Meliaceae</taxon>
        <taxon>Melia</taxon>
    </lineage>
</organism>
<sequence length="330" mass="36137">MSAGGLTVVDGSQLRSLSLHVTLPDSDCAFVTGAQVLDFAETKASSSLFGLSLPQNLKSSALKRIAVSDDNATFRIKEFDRDHASKLVADYLTAVADELRDDPLVVSVLDGNTLRLFLEDEDDFAMLAENLFTDLDIEDKGKVCKGEIRSALGHMGVELGVPPFSEFPLLNEILKKHGAEGNEELGQAQFAELLQHVLQDIADALAVKHIVVVQKIKIINGSKLRMLLADEKQLTVVIEKILQEKNSIEGDTMSTAIVRGFLEKNGKGLGLPPSEANEAVVLLYDAVFADVQNNKADMETEDEFRELVKDVLQNFAEQLEANPVYHDCEI</sequence>
<accession>A0ACC1Y919</accession>
<evidence type="ECO:0000313" key="1">
    <source>
        <dbReference type="EMBL" id="KAJ4719657.1"/>
    </source>
</evidence>
<reference evidence="1 2" key="1">
    <citation type="journal article" date="2023" name="Science">
        <title>Complex scaffold remodeling in plant triterpene biosynthesis.</title>
        <authorList>
            <person name="De La Pena R."/>
            <person name="Hodgson H."/>
            <person name="Liu J.C."/>
            <person name="Stephenson M.J."/>
            <person name="Martin A.C."/>
            <person name="Owen C."/>
            <person name="Harkess A."/>
            <person name="Leebens-Mack J."/>
            <person name="Jimenez L.E."/>
            <person name="Osbourn A."/>
            <person name="Sattely E.S."/>
        </authorList>
    </citation>
    <scope>NUCLEOTIDE SEQUENCE [LARGE SCALE GENOMIC DNA]</scope>
    <source>
        <strain evidence="2">cv. JPN11</strain>
        <tissue evidence="1">Leaf</tissue>
    </source>
</reference>
<comment type="caution">
    <text evidence="1">The sequence shown here is derived from an EMBL/GenBank/DDBJ whole genome shotgun (WGS) entry which is preliminary data.</text>
</comment>